<evidence type="ECO:0000256" key="4">
    <source>
        <dbReference type="ARBA" id="ARBA00022490"/>
    </source>
</evidence>
<dbReference type="InterPro" id="IPR036388">
    <property type="entry name" value="WH-like_DNA-bd_sf"/>
</dbReference>
<comment type="caution">
    <text evidence="10">The sequence shown here is derived from an EMBL/GenBank/DDBJ whole genome shotgun (WGS) entry which is preliminary data.</text>
</comment>
<evidence type="ECO:0000256" key="5">
    <source>
        <dbReference type="ARBA" id="ARBA00023175"/>
    </source>
</evidence>
<dbReference type="HAMAP" id="MF_01114">
    <property type="entry name" value="RecX"/>
    <property type="match status" value="1"/>
</dbReference>
<evidence type="ECO:0000259" key="9">
    <source>
        <dbReference type="PROSITE" id="PS50067"/>
    </source>
</evidence>
<keyword evidence="4" id="KW-0963">Cytoplasm</keyword>
<evidence type="ECO:0000256" key="6">
    <source>
        <dbReference type="PROSITE-ProRule" id="PRU00283"/>
    </source>
</evidence>
<keyword evidence="5" id="KW-0505">Motor protein</keyword>
<dbReference type="GO" id="GO:0005737">
    <property type="term" value="C:cytoplasm"/>
    <property type="evidence" value="ECO:0007669"/>
    <property type="project" value="UniProtKB-SubCell"/>
</dbReference>
<dbReference type="InterPro" id="IPR027640">
    <property type="entry name" value="Kinesin-like_fam"/>
</dbReference>
<evidence type="ECO:0000256" key="1">
    <source>
        <dbReference type="ARBA" id="ARBA00004496"/>
    </source>
</evidence>
<dbReference type="GO" id="GO:0003777">
    <property type="term" value="F:microtubule motor activity"/>
    <property type="evidence" value="ECO:0007669"/>
    <property type="project" value="InterPro"/>
</dbReference>
<dbReference type="GO" id="GO:0008017">
    <property type="term" value="F:microtubule binding"/>
    <property type="evidence" value="ECO:0007669"/>
    <property type="project" value="InterPro"/>
</dbReference>
<keyword evidence="11" id="KW-1185">Reference proteome</keyword>
<dbReference type="InterPro" id="IPR008586">
    <property type="entry name" value="DUF868_pln"/>
</dbReference>
<feature type="compositionally biased region" description="Low complexity" evidence="8">
    <location>
        <begin position="960"/>
        <end position="973"/>
    </location>
</feature>
<evidence type="ECO:0000313" key="11">
    <source>
        <dbReference type="Proteomes" id="UP000290289"/>
    </source>
</evidence>
<dbReference type="PANTHER" id="PTHR47972:SF28">
    <property type="entry name" value="KINESIN-LIKE PROTEIN KLP-3"/>
    <property type="match status" value="1"/>
</dbReference>
<dbReference type="SUPFAM" id="SSF52540">
    <property type="entry name" value="P-loop containing nucleoside triphosphate hydrolases"/>
    <property type="match status" value="1"/>
</dbReference>
<accession>A0A498KC76</accession>
<dbReference type="InterPro" id="IPR053924">
    <property type="entry name" value="RecX_HTH_2nd"/>
</dbReference>
<dbReference type="Proteomes" id="UP000290289">
    <property type="component" value="Chromosome 3"/>
</dbReference>
<comment type="similarity">
    <text evidence="6">Belongs to the TRAFAC class myosin-kinesin ATPase superfamily. Kinesin family.</text>
</comment>
<dbReference type="Pfam" id="PF21981">
    <property type="entry name" value="RecX_HTH3"/>
    <property type="match status" value="1"/>
</dbReference>
<keyword evidence="7" id="KW-0175">Coiled coil</keyword>
<dbReference type="Gene3D" id="3.40.850.10">
    <property type="entry name" value="Kinesin motor domain"/>
    <property type="match status" value="1"/>
</dbReference>
<dbReference type="FunFam" id="3.40.850.10:FF:000178">
    <property type="entry name" value="Kinesin-related protein3"/>
    <property type="match status" value="1"/>
</dbReference>
<protein>
    <recommendedName>
        <fullName evidence="3">Regulatory protein RecX</fullName>
    </recommendedName>
</protein>
<reference evidence="10 11" key="1">
    <citation type="submission" date="2018-10" db="EMBL/GenBank/DDBJ databases">
        <title>A high-quality apple genome assembly.</title>
        <authorList>
            <person name="Hu J."/>
        </authorList>
    </citation>
    <scope>NUCLEOTIDE SEQUENCE [LARGE SCALE GENOMIC DNA]</scope>
    <source>
        <strain evidence="11">cv. HFTH1</strain>
        <tissue evidence="10">Young leaf</tissue>
    </source>
</reference>
<dbReference type="InterPro" id="IPR053925">
    <property type="entry name" value="RecX_HTH_3rd"/>
</dbReference>
<dbReference type="GO" id="GO:0006282">
    <property type="term" value="P:regulation of DNA repair"/>
    <property type="evidence" value="ECO:0007669"/>
    <property type="project" value="InterPro"/>
</dbReference>
<sequence length="1324" mass="148489">MLSCCFLNLYATLDIRNKSQLNGLNVPDASLVPVTCTQDVLELMKIGQKNRAVGATALNERSSRSHSVLTIHVLGKELATGSILRGCLHLVDLAGSERVDKSEAVGERLKEAQHINRSLSALGDVISALAQKSTHVPYRNSKLTQVLQDSLGGHAKTMMFVHINPELNALGETISTLKFAERVASIELGAAQSHKETGEIRELKDEISNLKLALERKEAELEQIKGSTRNAIDSQKSRAVSPFRVPRNGTGNGSKPENCQRALDDTKISEARSCSTGKQRRLRFPSAFADKEISAKMSLPVEDRLVIPGHLRTPSPPVRRSISTDRGAFIKSRNKADTTENHPIAKVPFPARVPVNKSLATMPVFPSTENNSRVCTSSREPTKHEDIFGALNSLQKANSKKVYQEPEDEQFKLALNVRQGGIRKIKNESKAAKTKQNRIPARVQNSDAVTTMFPNSDAGEKIEEARKSDFSEPENEDILIASPKHNSLMAKKLRQPMPRNYINLEPRGLVQAEEPLLAGKSENKLLNGNGVTRNQKEGGNMAMPEIRRSRSTRNFYSRSSGVDNEASLFLVTMSHQILQASPVSIPKSPSSEKVCKEKEKDKSAPQSAVTYVYQAKVAELCCNVTATWCKNLTSHSLCITVEKPCQQNQCCTCKIDLSSTQFWGKKGLKSFEVDGRRVDVYWDFRQAKFSCTPEPCSNYYVALVSKQEVVLLLGDLMEDAYKRTRSRSSSEEARLMYKKENVCGKGLFCTKAMLEEGRKEHDIVIETLLSGPKDPEMWISVDGTVAIRIMNLNWRFRGNKTVMLNDMPVEIFWDVHDWLFSSLGTSQGFFIFKAGTVDWESSNINYDYGSRNGNCSSCSLQHSPCNSPKGKGSSSNIGGFCHFLYAWKTERKCAVTCLQNRDYSSSAPVRYIPKNSSKVKKLESSPQTKGSEEKEFREFTEVKQSGRRVRKSLDFNEKPQNQNQNRYSNSSFSDAQKAPDLKDQTNHLSGAVGYELMEEPEEVFEELKGSKEKEFPEFSDASALKREVKHWGRGVHKNRVLNEKPQDQNQQSSKKKNRNQIQYSNSLFNDVQKGTFISGFVYALKPHLLQNILESPGLEDRNDRILGAIGYELIEEPEEVFEELNILEEKKCPEQGVVQGIKHDAEQVAIKLLATRAFTAVELRKKLCGKNFPLGTVEAVIDDFISRGLINDSLYAEAFSRSRWSSLSWGPRRIKQALFNKGVSNVDAEKAIKLVFEEGKPDEDEELIHGLSKLSMDNLVVQASKQWLRGQEVPKETRKSRIVRWLQYRGFSWGVISFILKNMDRVLVYNVTCCCGQKTLSLVV</sequence>
<evidence type="ECO:0000256" key="7">
    <source>
        <dbReference type="SAM" id="Coils"/>
    </source>
</evidence>
<dbReference type="STRING" id="3750.A0A498KC76"/>
<feature type="region of interest" description="Disordered" evidence="8">
    <location>
        <begin position="1035"/>
        <end position="1060"/>
    </location>
</feature>
<comment type="caution">
    <text evidence="6">Lacks conserved residue(s) required for the propagation of feature annotation.</text>
</comment>
<dbReference type="PRINTS" id="PR00380">
    <property type="entry name" value="KINESINHEAVY"/>
</dbReference>
<dbReference type="InterPro" id="IPR027417">
    <property type="entry name" value="P-loop_NTPase"/>
</dbReference>
<feature type="coiled-coil region" evidence="7">
    <location>
        <begin position="193"/>
        <end position="227"/>
    </location>
</feature>
<evidence type="ECO:0000256" key="2">
    <source>
        <dbReference type="ARBA" id="ARBA00009695"/>
    </source>
</evidence>
<organism evidence="10 11">
    <name type="scientific">Malus domestica</name>
    <name type="common">Apple</name>
    <name type="synonym">Pyrus malus</name>
    <dbReference type="NCBI Taxonomy" id="3750"/>
    <lineage>
        <taxon>Eukaryota</taxon>
        <taxon>Viridiplantae</taxon>
        <taxon>Streptophyta</taxon>
        <taxon>Embryophyta</taxon>
        <taxon>Tracheophyta</taxon>
        <taxon>Spermatophyta</taxon>
        <taxon>Magnoliopsida</taxon>
        <taxon>eudicotyledons</taxon>
        <taxon>Gunneridae</taxon>
        <taxon>Pentapetalae</taxon>
        <taxon>rosids</taxon>
        <taxon>fabids</taxon>
        <taxon>Rosales</taxon>
        <taxon>Rosaceae</taxon>
        <taxon>Amygdaloideae</taxon>
        <taxon>Maleae</taxon>
        <taxon>Malus</taxon>
    </lineage>
</organism>
<dbReference type="InterPro" id="IPR036961">
    <property type="entry name" value="Kinesin_motor_dom_sf"/>
</dbReference>
<evidence type="ECO:0000256" key="3">
    <source>
        <dbReference type="ARBA" id="ARBA00018111"/>
    </source>
</evidence>
<evidence type="ECO:0000313" key="10">
    <source>
        <dbReference type="EMBL" id="RXI03974.1"/>
    </source>
</evidence>
<dbReference type="GO" id="GO:0007018">
    <property type="term" value="P:microtubule-based movement"/>
    <property type="evidence" value="ECO:0007669"/>
    <property type="project" value="InterPro"/>
</dbReference>
<dbReference type="EMBL" id="RDQH01000329">
    <property type="protein sequence ID" value="RXI03974.1"/>
    <property type="molecule type" value="Genomic_DNA"/>
</dbReference>
<gene>
    <name evidence="10" type="ORF">DVH24_038248</name>
</gene>
<dbReference type="Pfam" id="PF05910">
    <property type="entry name" value="DUF868"/>
    <property type="match status" value="1"/>
</dbReference>
<dbReference type="SMART" id="SM00129">
    <property type="entry name" value="KISc"/>
    <property type="match status" value="1"/>
</dbReference>
<dbReference type="Pfam" id="PF02631">
    <property type="entry name" value="RecX_HTH2"/>
    <property type="match status" value="1"/>
</dbReference>
<dbReference type="PROSITE" id="PS50067">
    <property type="entry name" value="KINESIN_MOTOR_2"/>
    <property type="match status" value="1"/>
</dbReference>
<name>A0A498KC76_MALDO</name>
<comment type="similarity">
    <text evidence="2">Belongs to the RecX family.</text>
</comment>
<feature type="region of interest" description="Disordered" evidence="8">
    <location>
        <begin position="916"/>
        <end position="985"/>
    </location>
</feature>
<feature type="region of interest" description="Disordered" evidence="8">
    <location>
        <begin position="232"/>
        <end position="260"/>
    </location>
</feature>
<evidence type="ECO:0000256" key="8">
    <source>
        <dbReference type="SAM" id="MobiDB-lite"/>
    </source>
</evidence>
<comment type="subcellular location">
    <subcellularLocation>
        <location evidence="1">Cytoplasm</location>
    </subcellularLocation>
</comment>
<feature type="compositionally biased region" description="Basic and acidic residues" evidence="8">
    <location>
        <begin position="930"/>
        <end position="941"/>
    </location>
</feature>
<dbReference type="Gene3D" id="1.10.10.10">
    <property type="entry name" value="Winged helix-like DNA-binding domain superfamily/Winged helix DNA-binding domain"/>
    <property type="match status" value="2"/>
</dbReference>
<dbReference type="GO" id="GO:0015630">
    <property type="term" value="C:microtubule cytoskeleton"/>
    <property type="evidence" value="ECO:0007669"/>
    <property type="project" value="TreeGrafter"/>
</dbReference>
<dbReference type="GO" id="GO:0005524">
    <property type="term" value="F:ATP binding"/>
    <property type="evidence" value="ECO:0007669"/>
    <property type="project" value="InterPro"/>
</dbReference>
<proteinExistence type="inferred from homology"/>
<dbReference type="Pfam" id="PF00225">
    <property type="entry name" value="Kinesin"/>
    <property type="match status" value="1"/>
</dbReference>
<feature type="domain" description="Kinesin motor" evidence="9">
    <location>
        <begin position="1"/>
        <end position="186"/>
    </location>
</feature>
<dbReference type="InterPro" id="IPR003783">
    <property type="entry name" value="Regulatory_RecX"/>
</dbReference>
<dbReference type="PANTHER" id="PTHR47972">
    <property type="entry name" value="KINESIN-LIKE PROTEIN KLP-3"/>
    <property type="match status" value="1"/>
</dbReference>
<dbReference type="InterPro" id="IPR001752">
    <property type="entry name" value="Kinesin_motor_dom"/>
</dbReference>